<feature type="region of interest" description="Disordered" evidence="4">
    <location>
        <begin position="1"/>
        <end position="20"/>
    </location>
</feature>
<dbReference type="PANTHER" id="PTHR44688">
    <property type="entry name" value="DNA-BINDING TRANSCRIPTIONAL ACTIVATOR DEVR_DOSR"/>
    <property type="match status" value="1"/>
</dbReference>
<evidence type="ECO:0000256" key="1">
    <source>
        <dbReference type="ARBA" id="ARBA00023015"/>
    </source>
</evidence>
<feature type="domain" description="HTH luxR-type" evidence="5">
    <location>
        <begin position="192"/>
        <end position="257"/>
    </location>
</feature>
<evidence type="ECO:0000256" key="3">
    <source>
        <dbReference type="ARBA" id="ARBA00023163"/>
    </source>
</evidence>
<dbReference type="SUPFAM" id="SSF46894">
    <property type="entry name" value="C-terminal effector domain of the bipartite response regulators"/>
    <property type="match status" value="1"/>
</dbReference>
<dbReference type="CDD" id="cd06170">
    <property type="entry name" value="LuxR_C_like"/>
    <property type="match status" value="1"/>
</dbReference>
<dbReference type="SUPFAM" id="SSF52172">
    <property type="entry name" value="CheY-like"/>
    <property type="match status" value="1"/>
</dbReference>
<evidence type="ECO:0000313" key="7">
    <source>
        <dbReference type="Proteomes" id="UP001161580"/>
    </source>
</evidence>
<protein>
    <submittedName>
        <fullName evidence="6">Response regulator transcription factor</fullName>
    </submittedName>
</protein>
<keyword evidence="2" id="KW-0238">DNA-binding</keyword>
<keyword evidence="1" id="KW-0805">Transcription regulation</keyword>
<evidence type="ECO:0000256" key="2">
    <source>
        <dbReference type="ARBA" id="ARBA00023125"/>
    </source>
</evidence>
<feature type="compositionally biased region" description="Basic and acidic residues" evidence="4">
    <location>
        <begin position="1"/>
        <end position="10"/>
    </location>
</feature>
<keyword evidence="3" id="KW-0804">Transcription</keyword>
<dbReference type="InterPro" id="IPR000792">
    <property type="entry name" value="Tscrpt_reg_LuxR_C"/>
</dbReference>
<proteinExistence type="predicted"/>
<gene>
    <name evidence="6" type="ORF">MRS75_02195</name>
</gene>
<dbReference type="PRINTS" id="PR00038">
    <property type="entry name" value="HTHLUXR"/>
</dbReference>
<sequence length="263" mass="29232">MEHQHMERLQRRQSHTFAENAVKSTARGPIGIQIPEKIEQLRALEPYLAIIDKRALERECLAQGMVNHQIGLKVHTFGSLEEWERSDSDGKFVRAVLFNIGSRSINEPDLVSEITDLVESFENSAVVLLADDDDLTSVMKALELGVRGYIPTSVGIEICVQAISLAIAGGRFVPASSVMTLRKVLGVRGDNYRNIASAFTARQSAVVEGLCRGKANKIIAYELNLCESTVKVHIRNIMKKLGATNRTEVAYKINDMMMNQSQF</sequence>
<dbReference type="InterPro" id="IPR016032">
    <property type="entry name" value="Sig_transdc_resp-reg_C-effctor"/>
</dbReference>
<dbReference type="Pfam" id="PF00196">
    <property type="entry name" value="GerE"/>
    <property type="match status" value="1"/>
</dbReference>
<organism evidence="6 7">
    <name type="scientific">Ferirhizobium litorale</name>
    <dbReference type="NCBI Taxonomy" id="2927786"/>
    <lineage>
        <taxon>Bacteria</taxon>
        <taxon>Pseudomonadati</taxon>
        <taxon>Pseudomonadota</taxon>
        <taxon>Alphaproteobacteria</taxon>
        <taxon>Hyphomicrobiales</taxon>
        <taxon>Rhizobiaceae</taxon>
        <taxon>Ferirhizobium</taxon>
    </lineage>
</organism>
<evidence type="ECO:0000259" key="5">
    <source>
        <dbReference type="PROSITE" id="PS50043"/>
    </source>
</evidence>
<dbReference type="InterPro" id="IPR011006">
    <property type="entry name" value="CheY-like_superfamily"/>
</dbReference>
<reference evidence="6" key="1">
    <citation type="submission" date="2022-03" db="EMBL/GenBank/DDBJ databases">
        <title>Fererhizobium litorale gen. nov., sp. nov., isolated from sandy sediments of the Sea of Japan seashore.</title>
        <authorList>
            <person name="Romanenko L."/>
            <person name="Kurilenko V."/>
            <person name="Otstavnykh N."/>
            <person name="Svetashev V."/>
            <person name="Tekutyeva L."/>
            <person name="Isaeva M."/>
            <person name="Mikhailov V."/>
        </authorList>
    </citation>
    <scope>NUCLEOTIDE SEQUENCE</scope>
    <source>
        <strain evidence="6">KMM 9576</strain>
    </source>
</reference>
<dbReference type="Gene3D" id="3.40.50.2300">
    <property type="match status" value="1"/>
</dbReference>
<dbReference type="PROSITE" id="PS50043">
    <property type="entry name" value="HTH_LUXR_2"/>
    <property type="match status" value="1"/>
</dbReference>
<dbReference type="Proteomes" id="UP001161580">
    <property type="component" value="Unassembled WGS sequence"/>
</dbReference>
<name>A0AAE3U0T0_9HYPH</name>
<dbReference type="GO" id="GO:0003677">
    <property type="term" value="F:DNA binding"/>
    <property type="evidence" value="ECO:0007669"/>
    <property type="project" value="UniProtKB-KW"/>
</dbReference>
<dbReference type="PROSITE" id="PS00622">
    <property type="entry name" value="HTH_LUXR_1"/>
    <property type="match status" value="1"/>
</dbReference>
<dbReference type="EMBL" id="JALDYZ010000001">
    <property type="protein sequence ID" value="MDI7920892.1"/>
    <property type="molecule type" value="Genomic_DNA"/>
</dbReference>
<evidence type="ECO:0000256" key="4">
    <source>
        <dbReference type="SAM" id="MobiDB-lite"/>
    </source>
</evidence>
<comment type="caution">
    <text evidence="6">The sequence shown here is derived from an EMBL/GenBank/DDBJ whole genome shotgun (WGS) entry which is preliminary data.</text>
</comment>
<dbReference type="AlphaFoldDB" id="A0AAE3U0T0"/>
<dbReference type="GO" id="GO:0006355">
    <property type="term" value="P:regulation of DNA-templated transcription"/>
    <property type="evidence" value="ECO:0007669"/>
    <property type="project" value="InterPro"/>
</dbReference>
<evidence type="ECO:0000313" key="6">
    <source>
        <dbReference type="EMBL" id="MDI7920892.1"/>
    </source>
</evidence>
<dbReference type="PANTHER" id="PTHR44688:SF16">
    <property type="entry name" value="DNA-BINDING TRANSCRIPTIONAL ACTIVATOR DEVR_DOSR"/>
    <property type="match status" value="1"/>
</dbReference>
<accession>A0AAE3U0T0</accession>
<dbReference type="RefSeq" id="WP_311785051.1">
    <property type="nucleotide sequence ID" value="NZ_JALDYY010000001.1"/>
</dbReference>
<dbReference type="SMART" id="SM00421">
    <property type="entry name" value="HTH_LUXR"/>
    <property type="match status" value="1"/>
</dbReference>
<keyword evidence="7" id="KW-1185">Reference proteome</keyword>